<sequence>MDNTEVVIANITEQNLDEIVKLDTEVMACSRRDFFSKRLKRQNENPADFISLGAHINGQLTGLLLCHMLRGEFGDNEAIAVLDTLDVAPAQQGKGIGHQLLTQLLAEVKTRGGRELRTVAEWNRPGLIDFFSANGFALAPRQVLQRQTREVTF</sequence>
<dbReference type="Gene3D" id="3.40.630.30">
    <property type="match status" value="1"/>
</dbReference>
<accession>X1BDF6</accession>
<feature type="domain" description="N-acetyltransferase" evidence="1">
    <location>
        <begin position="6"/>
        <end position="153"/>
    </location>
</feature>
<dbReference type="GO" id="GO:0016747">
    <property type="term" value="F:acyltransferase activity, transferring groups other than amino-acyl groups"/>
    <property type="evidence" value="ECO:0007669"/>
    <property type="project" value="InterPro"/>
</dbReference>
<proteinExistence type="predicted"/>
<gene>
    <name evidence="2" type="ORF">S01H4_42710</name>
</gene>
<organism evidence="2">
    <name type="scientific">marine sediment metagenome</name>
    <dbReference type="NCBI Taxonomy" id="412755"/>
    <lineage>
        <taxon>unclassified sequences</taxon>
        <taxon>metagenomes</taxon>
        <taxon>ecological metagenomes</taxon>
    </lineage>
</organism>
<comment type="caution">
    <text evidence="2">The sequence shown here is derived from an EMBL/GenBank/DDBJ whole genome shotgun (WGS) entry which is preliminary data.</text>
</comment>
<dbReference type="CDD" id="cd04301">
    <property type="entry name" value="NAT_SF"/>
    <property type="match status" value="1"/>
</dbReference>
<evidence type="ECO:0000313" key="2">
    <source>
        <dbReference type="EMBL" id="GAG93045.1"/>
    </source>
</evidence>
<reference evidence="2" key="1">
    <citation type="journal article" date="2014" name="Front. Microbiol.">
        <title>High frequency of phylogenetically diverse reductive dehalogenase-homologous genes in deep subseafloor sedimentary metagenomes.</title>
        <authorList>
            <person name="Kawai M."/>
            <person name="Futagami T."/>
            <person name="Toyoda A."/>
            <person name="Takaki Y."/>
            <person name="Nishi S."/>
            <person name="Hori S."/>
            <person name="Arai W."/>
            <person name="Tsubouchi T."/>
            <person name="Morono Y."/>
            <person name="Uchiyama I."/>
            <person name="Ito T."/>
            <person name="Fujiyama A."/>
            <person name="Inagaki F."/>
            <person name="Takami H."/>
        </authorList>
    </citation>
    <scope>NUCLEOTIDE SEQUENCE</scope>
    <source>
        <strain evidence="2">Expedition CK06-06</strain>
    </source>
</reference>
<dbReference type="EMBL" id="BART01023483">
    <property type="protein sequence ID" value="GAG93045.1"/>
    <property type="molecule type" value="Genomic_DNA"/>
</dbReference>
<protein>
    <recommendedName>
        <fullName evidence="1">N-acetyltransferase domain-containing protein</fullName>
    </recommendedName>
</protein>
<dbReference type="InterPro" id="IPR000182">
    <property type="entry name" value="GNAT_dom"/>
</dbReference>
<evidence type="ECO:0000259" key="1">
    <source>
        <dbReference type="PROSITE" id="PS51186"/>
    </source>
</evidence>
<dbReference type="Pfam" id="PF00583">
    <property type="entry name" value="Acetyltransf_1"/>
    <property type="match status" value="1"/>
</dbReference>
<dbReference type="SUPFAM" id="SSF55729">
    <property type="entry name" value="Acyl-CoA N-acyltransferases (Nat)"/>
    <property type="match status" value="1"/>
</dbReference>
<dbReference type="PROSITE" id="PS51186">
    <property type="entry name" value="GNAT"/>
    <property type="match status" value="1"/>
</dbReference>
<dbReference type="InterPro" id="IPR016181">
    <property type="entry name" value="Acyl_CoA_acyltransferase"/>
</dbReference>
<dbReference type="AlphaFoldDB" id="X1BDF6"/>
<name>X1BDF6_9ZZZZ</name>